<name>A0ABQ9H4N6_9NEOP</name>
<keyword evidence="2" id="KW-1185">Reference proteome</keyword>
<dbReference type="Proteomes" id="UP001159363">
    <property type="component" value="Chromosome 6"/>
</dbReference>
<protein>
    <submittedName>
        <fullName evidence="1">Uncharacterized protein</fullName>
    </submittedName>
</protein>
<gene>
    <name evidence="1" type="ORF">PR048_019862</name>
</gene>
<comment type="caution">
    <text evidence="1">The sequence shown here is derived from an EMBL/GenBank/DDBJ whole genome shotgun (WGS) entry which is preliminary data.</text>
</comment>
<evidence type="ECO:0000313" key="1">
    <source>
        <dbReference type="EMBL" id="KAJ8879256.1"/>
    </source>
</evidence>
<accession>A0ABQ9H4N6</accession>
<proteinExistence type="predicted"/>
<sequence length="176" mass="20852">MNTKGRKAEKIIEEERKEWMLKWTEVVDTRYNGRAESVCKAEVGKALKRIRKETLDNWRKGVIVPVFKKAITKKYEDYRQITGGWYIIDMNFAVQQLMEKKKSIWEGSGYAYDSVKQNVWQAMVAAGIEEELMCRVTTIYKEIKSCVRTGRELRDWFKQRNKVKQDYPLFPLLPSL</sequence>
<evidence type="ECO:0000313" key="2">
    <source>
        <dbReference type="Proteomes" id="UP001159363"/>
    </source>
</evidence>
<reference evidence="1 2" key="1">
    <citation type="submission" date="2023-02" db="EMBL/GenBank/DDBJ databases">
        <title>LHISI_Scaffold_Assembly.</title>
        <authorList>
            <person name="Stuart O.P."/>
            <person name="Cleave R."/>
            <person name="Magrath M.J.L."/>
            <person name="Mikheyev A.S."/>
        </authorList>
    </citation>
    <scope>NUCLEOTIDE SEQUENCE [LARGE SCALE GENOMIC DNA]</scope>
    <source>
        <strain evidence="1">Daus_M_001</strain>
        <tissue evidence="1">Leg muscle</tissue>
    </source>
</reference>
<dbReference type="EMBL" id="JARBHB010000007">
    <property type="protein sequence ID" value="KAJ8879256.1"/>
    <property type="molecule type" value="Genomic_DNA"/>
</dbReference>
<organism evidence="1 2">
    <name type="scientific">Dryococelus australis</name>
    <dbReference type="NCBI Taxonomy" id="614101"/>
    <lineage>
        <taxon>Eukaryota</taxon>
        <taxon>Metazoa</taxon>
        <taxon>Ecdysozoa</taxon>
        <taxon>Arthropoda</taxon>
        <taxon>Hexapoda</taxon>
        <taxon>Insecta</taxon>
        <taxon>Pterygota</taxon>
        <taxon>Neoptera</taxon>
        <taxon>Polyneoptera</taxon>
        <taxon>Phasmatodea</taxon>
        <taxon>Verophasmatodea</taxon>
        <taxon>Anareolatae</taxon>
        <taxon>Phasmatidae</taxon>
        <taxon>Eurycanthinae</taxon>
        <taxon>Dryococelus</taxon>
    </lineage>
</organism>